<evidence type="ECO:0000256" key="1">
    <source>
        <dbReference type="SAM" id="MobiDB-lite"/>
    </source>
</evidence>
<keyword evidence="4" id="KW-1185">Reference proteome</keyword>
<dbReference type="KEGG" id="mpeg:HV560_02420"/>
<dbReference type="EMBL" id="CP055305">
    <property type="protein sequence ID" value="QLB41772.1"/>
    <property type="molecule type" value="Genomic_DNA"/>
</dbReference>
<dbReference type="Proteomes" id="UP000509660">
    <property type="component" value="Chromosome"/>
</dbReference>
<evidence type="ECO:0000313" key="2">
    <source>
        <dbReference type="EMBL" id="QLB39736.1"/>
    </source>
</evidence>
<dbReference type="RefSeq" id="WP_176809422.1">
    <property type="nucleotide sequence ID" value="NZ_CP055305.1"/>
</dbReference>
<sequence length="197" mass="21836">MAKIFLLIVLVLVAFIGGNYVIGNNEKKEEKVEAVEPTKTESQQTVDPHKELEVKQPQPLPAVTKEEKREQAKDTQNIPAPSKQQALPEEQSLEGQQQQQPAEVPQANQKQPEPKTLANEQKPETHAKTLEHTPTAKSTGVGSEGKPLVQQTTPEELSKAIGQKEPTPHKEQGLPEEQSLEGQREQKATQQPETNKQ</sequence>
<gene>
    <name evidence="2" type="ORF">HV559_01945</name>
    <name evidence="3" type="ORF">HV560_02420</name>
</gene>
<dbReference type="Proteomes" id="UP000509784">
    <property type="component" value="Chromosome"/>
</dbReference>
<feature type="compositionally biased region" description="Basic and acidic residues" evidence="1">
    <location>
        <begin position="64"/>
        <end position="73"/>
    </location>
</feature>
<evidence type="ECO:0000313" key="3">
    <source>
        <dbReference type="EMBL" id="QLB41772.1"/>
    </source>
</evidence>
<organism evidence="2 4">
    <name type="scientific">Mannheimia pernigra</name>
    <dbReference type="NCBI Taxonomy" id="111844"/>
    <lineage>
        <taxon>Bacteria</taxon>
        <taxon>Pseudomonadati</taxon>
        <taxon>Pseudomonadota</taxon>
        <taxon>Gammaproteobacteria</taxon>
        <taxon>Pasteurellales</taxon>
        <taxon>Pasteurellaceae</taxon>
        <taxon>Mannheimia</taxon>
    </lineage>
</organism>
<feature type="compositionally biased region" description="Basic and acidic residues" evidence="1">
    <location>
        <begin position="121"/>
        <end position="131"/>
    </location>
</feature>
<feature type="compositionally biased region" description="Basic and acidic residues" evidence="1">
    <location>
        <begin position="28"/>
        <end position="39"/>
    </location>
</feature>
<feature type="compositionally biased region" description="Polar residues" evidence="1">
    <location>
        <begin position="188"/>
        <end position="197"/>
    </location>
</feature>
<evidence type="ECO:0000313" key="4">
    <source>
        <dbReference type="Proteomes" id="UP000509660"/>
    </source>
</evidence>
<protein>
    <submittedName>
        <fullName evidence="2">Uncharacterized protein</fullName>
    </submittedName>
</protein>
<feature type="compositionally biased region" description="Low complexity" evidence="1">
    <location>
        <begin position="88"/>
        <end position="109"/>
    </location>
</feature>
<accession>A0A7D5HT31</accession>
<dbReference type="AlphaFoldDB" id="A0A7D5HT31"/>
<feature type="compositionally biased region" description="Polar residues" evidence="1">
    <location>
        <begin position="74"/>
        <end position="85"/>
    </location>
</feature>
<proteinExistence type="predicted"/>
<evidence type="ECO:0000313" key="5">
    <source>
        <dbReference type="Proteomes" id="UP000509784"/>
    </source>
</evidence>
<dbReference type="EMBL" id="CP055306">
    <property type="protein sequence ID" value="QLB39736.1"/>
    <property type="molecule type" value="Genomic_DNA"/>
</dbReference>
<reference evidence="4 5" key="1">
    <citation type="submission" date="2020-06" db="EMBL/GenBank/DDBJ databases">
        <title>Mannheimia pernigra sp. nov. isolated from bovine respiratory tract.</title>
        <authorList>
            <person name="Kuhnert P."/>
            <person name="Akarsu-Egger H."/>
        </authorList>
    </citation>
    <scope>NUCLEOTIDE SEQUENCE [LARGE SCALE GENOMIC DNA]</scope>
    <source>
        <strain evidence="3 5">17CN0883</strain>
        <strain evidence="2 4">BNO311</strain>
    </source>
</reference>
<feature type="region of interest" description="Disordered" evidence="1">
    <location>
        <begin position="28"/>
        <end position="197"/>
    </location>
</feature>
<name>A0A7D5HT31_9PAST</name>